<name>A0ABQ1U9K2_9NOCA</name>
<evidence type="ECO:0000313" key="2">
    <source>
        <dbReference type="EMBL" id="GGF11193.1"/>
    </source>
</evidence>
<protein>
    <submittedName>
        <fullName evidence="2">Uncharacterized protein</fullName>
    </submittedName>
</protein>
<evidence type="ECO:0000256" key="1">
    <source>
        <dbReference type="SAM" id="MobiDB-lite"/>
    </source>
</evidence>
<reference evidence="3" key="1">
    <citation type="journal article" date="2019" name="Int. J. Syst. Evol. Microbiol.">
        <title>The Global Catalogue of Microorganisms (GCM) 10K type strain sequencing project: providing services to taxonomists for standard genome sequencing and annotation.</title>
        <authorList>
            <consortium name="The Broad Institute Genomics Platform"/>
            <consortium name="The Broad Institute Genome Sequencing Center for Infectious Disease"/>
            <person name="Wu L."/>
            <person name="Ma J."/>
        </authorList>
    </citation>
    <scope>NUCLEOTIDE SEQUENCE [LARGE SCALE GENOMIC DNA]</scope>
    <source>
        <strain evidence="3">CCM 7855</strain>
    </source>
</reference>
<evidence type="ECO:0000313" key="3">
    <source>
        <dbReference type="Proteomes" id="UP000632454"/>
    </source>
</evidence>
<gene>
    <name evidence="2" type="ORF">GCM10007298_03980</name>
</gene>
<dbReference type="Proteomes" id="UP000632454">
    <property type="component" value="Unassembled WGS sequence"/>
</dbReference>
<feature type="compositionally biased region" description="Polar residues" evidence="1">
    <location>
        <begin position="1"/>
        <end position="15"/>
    </location>
</feature>
<dbReference type="EMBL" id="BMCS01000001">
    <property type="protein sequence ID" value="GGF11193.1"/>
    <property type="molecule type" value="Genomic_DNA"/>
</dbReference>
<comment type="caution">
    <text evidence="2">The sequence shown here is derived from an EMBL/GenBank/DDBJ whole genome shotgun (WGS) entry which is preliminary data.</text>
</comment>
<feature type="compositionally biased region" description="Basic residues" evidence="1">
    <location>
        <begin position="18"/>
        <end position="30"/>
    </location>
</feature>
<sequence>MSEPQKSTVSGTQGPTPRRWHALTHGRRNHGAVDTASSVEQDTSSTLRAISIWGCSIFTV</sequence>
<keyword evidence="3" id="KW-1185">Reference proteome</keyword>
<proteinExistence type="predicted"/>
<organism evidence="2 3">
    <name type="scientific">Williamsia phyllosphaerae</name>
    <dbReference type="NCBI Taxonomy" id="885042"/>
    <lineage>
        <taxon>Bacteria</taxon>
        <taxon>Bacillati</taxon>
        <taxon>Actinomycetota</taxon>
        <taxon>Actinomycetes</taxon>
        <taxon>Mycobacteriales</taxon>
        <taxon>Nocardiaceae</taxon>
        <taxon>Williamsia</taxon>
    </lineage>
</organism>
<accession>A0ABQ1U9K2</accession>
<feature type="region of interest" description="Disordered" evidence="1">
    <location>
        <begin position="1"/>
        <end position="38"/>
    </location>
</feature>